<evidence type="ECO:0000256" key="2">
    <source>
        <dbReference type="ARBA" id="ARBA00022448"/>
    </source>
</evidence>
<feature type="transmembrane region" description="Helical" evidence="8">
    <location>
        <begin position="102"/>
        <end position="128"/>
    </location>
</feature>
<proteinExistence type="predicted"/>
<evidence type="ECO:0000313" key="10">
    <source>
        <dbReference type="Proteomes" id="UP000248714"/>
    </source>
</evidence>
<dbReference type="RefSeq" id="WP_112228089.1">
    <property type="nucleotide sequence ID" value="NZ_QLTT01000004.1"/>
</dbReference>
<gene>
    <name evidence="9" type="ORF">C8D87_104549</name>
</gene>
<name>A0ABX9E8H5_9PSEU</name>
<feature type="transmembrane region" description="Helical" evidence="8">
    <location>
        <begin position="42"/>
        <end position="64"/>
    </location>
</feature>
<dbReference type="CDD" id="cd06173">
    <property type="entry name" value="MFS_MefA_like"/>
    <property type="match status" value="1"/>
</dbReference>
<feature type="transmembrane region" description="Helical" evidence="8">
    <location>
        <begin position="12"/>
        <end position="36"/>
    </location>
</feature>
<feature type="transmembrane region" description="Helical" evidence="8">
    <location>
        <begin position="168"/>
        <end position="189"/>
    </location>
</feature>
<feature type="region of interest" description="Disordered" evidence="7">
    <location>
        <begin position="430"/>
        <end position="452"/>
    </location>
</feature>
<keyword evidence="3" id="KW-1003">Cell membrane</keyword>
<evidence type="ECO:0000256" key="1">
    <source>
        <dbReference type="ARBA" id="ARBA00004651"/>
    </source>
</evidence>
<feature type="transmembrane region" description="Helical" evidence="8">
    <location>
        <begin position="219"/>
        <end position="245"/>
    </location>
</feature>
<feature type="transmembrane region" description="Helical" evidence="8">
    <location>
        <begin position="257"/>
        <end position="276"/>
    </location>
</feature>
<keyword evidence="4 8" id="KW-0812">Transmembrane</keyword>
<evidence type="ECO:0000256" key="6">
    <source>
        <dbReference type="ARBA" id="ARBA00023136"/>
    </source>
</evidence>
<dbReference type="EMBL" id="QLTT01000004">
    <property type="protein sequence ID" value="RAS65998.1"/>
    <property type="molecule type" value="Genomic_DNA"/>
</dbReference>
<reference evidence="9 10" key="1">
    <citation type="submission" date="2018-06" db="EMBL/GenBank/DDBJ databases">
        <title>Genomic Encyclopedia of Type Strains, Phase IV (KMG-IV): sequencing the most valuable type-strain genomes for metagenomic binning, comparative biology and taxonomic classification.</title>
        <authorList>
            <person name="Goeker M."/>
        </authorList>
    </citation>
    <scope>NUCLEOTIDE SEQUENCE [LARGE SCALE GENOMIC DNA]</scope>
    <source>
        <strain evidence="9 10">DSM 45479</strain>
    </source>
</reference>
<keyword evidence="5 8" id="KW-1133">Transmembrane helix</keyword>
<comment type="caution">
    <text evidence="9">The sequence shown here is derived from an EMBL/GenBank/DDBJ whole genome shotgun (WGS) entry which is preliminary data.</text>
</comment>
<evidence type="ECO:0000256" key="7">
    <source>
        <dbReference type="SAM" id="MobiDB-lite"/>
    </source>
</evidence>
<keyword evidence="2" id="KW-0813">Transport</keyword>
<organism evidence="9 10">
    <name type="scientific">Lentzea atacamensis</name>
    <dbReference type="NCBI Taxonomy" id="531938"/>
    <lineage>
        <taxon>Bacteria</taxon>
        <taxon>Bacillati</taxon>
        <taxon>Actinomycetota</taxon>
        <taxon>Actinomycetes</taxon>
        <taxon>Pseudonocardiales</taxon>
        <taxon>Pseudonocardiaceae</taxon>
        <taxon>Lentzea</taxon>
    </lineage>
</organism>
<feature type="transmembrane region" description="Helical" evidence="8">
    <location>
        <begin position="395"/>
        <end position="417"/>
    </location>
</feature>
<feature type="transmembrane region" description="Helical" evidence="8">
    <location>
        <begin position="307"/>
        <end position="328"/>
    </location>
</feature>
<evidence type="ECO:0000256" key="4">
    <source>
        <dbReference type="ARBA" id="ARBA00022692"/>
    </source>
</evidence>
<evidence type="ECO:0000313" key="9">
    <source>
        <dbReference type="EMBL" id="RAS65998.1"/>
    </source>
</evidence>
<dbReference type="Gene3D" id="1.20.1250.20">
    <property type="entry name" value="MFS general substrate transporter like domains"/>
    <property type="match status" value="1"/>
</dbReference>
<accession>A0ABX9E8H5</accession>
<evidence type="ECO:0000256" key="8">
    <source>
        <dbReference type="SAM" id="Phobius"/>
    </source>
</evidence>
<dbReference type="Proteomes" id="UP000248714">
    <property type="component" value="Unassembled WGS sequence"/>
</dbReference>
<keyword evidence="10" id="KW-1185">Reference proteome</keyword>
<dbReference type="InterPro" id="IPR011701">
    <property type="entry name" value="MFS"/>
</dbReference>
<feature type="transmembrane region" description="Helical" evidence="8">
    <location>
        <begin position="140"/>
        <end position="162"/>
    </location>
</feature>
<sequence length="452" mass="48182">MPKPSGFGAFTIMWVGQLLSALGTRMTNFALSIWVWQHTGSATAMALMMFCGFGSTVLFSPIAGSLIDRLSRKTSIIISEIGSIFVTFILLALFLTDSTQLWHLYLVNVLTGALLAIQGPAFGATIALMMEKGKFLRANAMMWSVKSFPVIFAPAFAATLLGLTGIKLILLVDGLTYVVAIVSVLVVHIPPVPGQNREKSTFWQDCVFGFRYIVERPPLLAVQIVLFSISLLAALAWALIVPLVLARTMGDEGTLGLVQSIGAVGGVLGGVLLGVMKPPRRKMLVVLGAILVFSIIGRIVYGVGDGLIAWAAAMFFVELTIPFIDGLAQTIWQEKVDPAVQGRVFSARNFFENLSVPIGFAAAGPLVDKVLEPAMRGDTALAHTFGWMVGTGPGAGIGLLFVIVGVLGAGVGVAGFLSRNVREVEILVPDHEPEPEPENKPVERVAQPALAD</sequence>
<evidence type="ECO:0000256" key="5">
    <source>
        <dbReference type="ARBA" id="ARBA00022989"/>
    </source>
</evidence>
<dbReference type="PANTHER" id="PTHR43266:SF2">
    <property type="entry name" value="MAJOR FACILITATOR SUPERFAMILY (MFS) PROFILE DOMAIN-CONTAINING PROTEIN"/>
    <property type="match status" value="1"/>
</dbReference>
<dbReference type="InterPro" id="IPR036259">
    <property type="entry name" value="MFS_trans_sf"/>
</dbReference>
<protein>
    <submittedName>
        <fullName evidence="9">MFS family arabinose efflux permease</fullName>
    </submittedName>
</protein>
<keyword evidence="6 8" id="KW-0472">Membrane</keyword>
<dbReference type="Pfam" id="PF07690">
    <property type="entry name" value="MFS_1"/>
    <property type="match status" value="1"/>
</dbReference>
<feature type="transmembrane region" description="Helical" evidence="8">
    <location>
        <begin position="349"/>
        <end position="367"/>
    </location>
</feature>
<feature type="transmembrane region" description="Helical" evidence="8">
    <location>
        <begin position="76"/>
        <end position="96"/>
    </location>
</feature>
<dbReference type="SUPFAM" id="SSF103473">
    <property type="entry name" value="MFS general substrate transporter"/>
    <property type="match status" value="1"/>
</dbReference>
<evidence type="ECO:0000256" key="3">
    <source>
        <dbReference type="ARBA" id="ARBA00022475"/>
    </source>
</evidence>
<feature type="compositionally biased region" description="Basic and acidic residues" evidence="7">
    <location>
        <begin position="430"/>
        <end position="443"/>
    </location>
</feature>
<comment type="subcellular location">
    <subcellularLocation>
        <location evidence="1">Cell membrane</location>
        <topology evidence="1">Multi-pass membrane protein</topology>
    </subcellularLocation>
</comment>
<feature type="transmembrane region" description="Helical" evidence="8">
    <location>
        <begin position="283"/>
        <end position="301"/>
    </location>
</feature>
<dbReference type="PANTHER" id="PTHR43266">
    <property type="entry name" value="MACROLIDE-EFFLUX PROTEIN"/>
    <property type="match status" value="1"/>
</dbReference>